<gene>
    <name evidence="1" type="ORF">BOTBODRAFT_180725</name>
</gene>
<evidence type="ECO:0000313" key="1">
    <source>
        <dbReference type="EMBL" id="KDQ07446.1"/>
    </source>
</evidence>
<dbReference type="InParanoid" id="A0A067M798"/>
<proteinExistence type="predicted"/>
<name>A0A067M798_BOTB1</name>
<protein>
    <submittedName>
        <fullName evidence="1">Uncharacterized protein</fullName>
    </submittedName>
</protein>
<dbReference type="Proteomes" id="UP000027195">
    <property type="component" value="Unassembled WGS sequence"/>
</dbReference>
<keyword evidence="2" id="KW-1185">Reference proteome</keyword>
<sequence>MACTMIELLPLCPASSPGDGLLSTFWGRLAPVPSGFEWATVPVMPNTNLLRDTIAYAALDDYILTPFELRELIATLPQTPLWLSWGDAYNNYCRLHTANRHFTRSVAAHRHPCPRLPSSQPGPSSQGHLF</sequence>
<organism evidence="1 2">
    <name type="scientific">Botryobasidium botryosum (strain FD-172 SS1)</name>
    <dbReference type="NCBI Taxonomy" id="930990"/>
    <lineage>
        <taxon>Eukaryota</taxon>
        <taxon>Fungi</taxon>
        <taxon>Dikarya</taxon>
        <taxon>Basidiomycota</taxon>
        <taxon>Agaricomycotina</taxon>
        <taxon>Agaricomycetes</taxon>
        <taxon>Cantharellales</taxon>
        <taxon>Botryobasidiaceae</taxon>
        <taxon>Botryobasidium</taxon>
    </lineage>
</organism>
<dbReference type="AlphaFoldDB" id="A0A067M798"/>
<dbReference type="HOGENOM" id="CLU_1937823_0_0_1"/>
<accession>A0A067M798</accession>
<reference evidence="2" key="1">
    <citation type="journal article" date="2014" name="Proc. Natl. Acad. Sci. U.S.A.">
        <title>Extensive sampling of basidiomycete genomes demonstrates inadequacy of the white-rot/brown-rot paradigm for wood decay fungi.</title>
        <authorList>
            <person name="Riley R."/>
            <person name="Salamov A.A."/>
            <person name="Brown D.W."/>
            <person name="Nagy L.G."/>
            <person name="Floudas D."/>
            <person name="Held B.W."/>
            <person name="Levasseur A."/>
            <person name="Lombard V."/>
            <person name="Morin E."/>
            <person name="Otillar R."/>
            <person name="Lindquist E.A."/>
            <person name="Sun H."/>
            <person name="LaButti K.M."/>
            <person name="Schmutz J."/>
            <person name="Jabbour D."/>
            <person name="Luo H."/>
            <person name="Baker S.E."/>
            <person name="Pisabarro A.G."/>
            <person name="Walton J.D."/>
            <person name="Blanchette R.A."/>
            <person name="Henrissat B."/>
            <person name="Martin F."/>
            <person name="Cullen D."/>
            <person name="Hibbett D.S."/>
            <person name="Grigoriev I.V."/>
        </authorList>
    </citation>
    <scope>NUCLEOTIDE SEQUENCE [LARGE SCALE GENOMIC DNA]</scope>
    <source>
        <strain evidence="2">FD-172 SS1</strain>
    </source>
</reference>
<evidence type="ECO:0000313" key="2">
    <source>
        <dbReference type="Proteomes" id="UP000027195"/>
    </source>
</evidence>
<dbReference type="EMBL" id="KL198107">
    <property type="protein sequence ID" value="KDQ07446.1"/>
    <property type="molecule type" value="Genomic_DNA"/>
</dbReference>